<name>A0AA51RDR3_9BACT</name>
<gene>
    <name evidence="3" type="ORF">QYS48_29390</name>
</gene>
<proteinExistence type="predicted"/>
<keyword evidence="1" id="KW-0812">Transmembrane</keyword>
<dbReference type="EMBL" id="CP129970">
    <property type="protein sequence ID" value="WMN07625.1"/>
    <property type="molecule type" value="Genomic_DNA"/>
</dbReference>
<keyword evidence="4" id="KW-1185">Reference proteome</keyword>
<evidence type="ECO:0000256" key="1">
    <source>
        <dbReference type="SAM" id="Phobius"/>
    </source>
</evidence>
<dbReference type="Pfam" id="PF26566">
    <property type="entry name" value="PH_40"/>
    <property type="match status" value="1"/>
</dbReference>
<evidence type="ECO:0000259" key="2">
    <source>
        <dbReference type="Pfam" id="PF26566"/>
    </source>
</evidence>
<reference evidence="3" key="1">
    <citation type="submission" date="2023-08" db="EMBL/GenBank/DDBJ databases">
        <title>Comparative genomics and taxonomic characterization of three novel marine species of genus Marivirga.</title>
        <authorList>
            <person name="Muhammad N."/>
            <person name="Kim S.-G."/>
        </authorList>
    </citation>
    <scope>NUCLEOTIDE SEQUENCE [LARGE SCALE GENOMIC DNA]</scope>
    <source>
        <strain evidence="3">ABR2-2</strain>
    </source>
</reference>
<dbReference type="AlphaFoldDB" id="A0AA51RDR3"/>
<keyword evidence="1" id="KW-0472">Membrane</keyword>
<accession>A0AA51RDR3</accession>
<organism evidence="3 4">
    <name type="scientific">Marivirga arenosa</name>
    <dbReference type="NCBI Taxonomy" id="3059076"/>
    <lineage>
        <taxon>Bacteria</taxon>
        <taxon>Pseudomonadati</taxon>
        <taxon>Bacteroidota</taxon>
        <taxon>Cytophagia</taxon>
        <taxon>Cytophagales</taxon>
        <taxon>Marivirgaceae</taxon>
        <taxon>Marivirga</taxon>
    </lineage>
</organism>
<dbReference type="InterPro" id="IPR058916">
    <property type="entry name" value="PH_40"/>
</dbReference>
<evidence type="ECO:0000313" key="3">
    <source>
        <dbReference type="EMBL" id="WMN07625.1"/>
    </source>
</evidence>
<dbReference type="Proteomes" id="UP001244443">
    <property type="component" value="Chromosome"/>
</dbReference>
<keyword evidence="1" id="KW-1133">Transmembrane helix</keyword>
<feature type="transmembrane region" description="Helical" evidence="1">
    <location>
        <begin position="28"/>
        <end position="47"/>
    </location>
</feature>
<feature type="domain" description="PH" evidence="2">
    <location>
        <begin position="5"/>
        <end position="129"/>
    </location>
</feature>
<dbReference type="RefSeq" id="WP_308357806.1">
    <property type="nucleotide sequence ID" value="NZ_CP129970.2"/>
</dbReference>
<evidence type="ECO:0000313" key="4">
    <source>
        <dbReference type="Proteomes" id="UP001244443"/>
    </source>
</evidence>
<protein>
    <recommendedName>
        <fullName evidence="2">PH domain-containing protein</fullName>
    </recommendedName>
</protein>
<sequence>MLPLLMLFSIPIAYYVKGYSWEESLIVGPLFNFSAFILLGCIPTFLIHRSHYINNKDFSLFVDKISGKITINEDKQYDIDSLEFIEHLAISKKRKEDGKFRLITPWSNYSYLKVITPDNNQYKISSNVVCSSELPIRVHSREYTLWPSIR</sequence>